<keyword evidence="6" id="KW-0902">Two-component regulatory system</keyword>
<evidence type="ECO:0000259" key="10">
    <source>
        <dbReference type="PROSITE" id="PS50112"/>
    </source>
</evidence>
<gene>
    <name evidence="12" type="ORF">SVA_3664</name>
</gene>
<evidence type="ECO:0000256" key="4">
    <source>
        <dbReference type="ARBA" id="ARBA00022679"/>
    </source>
</evidence>
<feature type="domain" description="PAC" evidence="11">
    <location>
        <begin position="307"/>
        <end position="357"/>
    </location>
</feature>
<dbReference type="InterPro" id="IPR003594">
    <property type="entry name" value="HATPase_dom"/>
</dbReference>
<dbReference type="InterPro" id="IPR000700">
    <property type="entry name" value="PAS-assoc_C"/>
</dbReference>
<evidence type="ECO:0000259" key="11">
    <source>
        <dbReference type="PROSITE" id="PS50113"/>
    </source>
</evidence>
<dbReference type="SUPFAM" id="SSF55785">
    <property type="entry name" value="PYP-like sensor domain (PAS domain)"/>
    <property type="match status" value="1"/>
</dbReference>
<dbReference type="FunFam" id="1.10.287.130:FF:000001">
    <property type="entry name" value="Two-component sensor histidine kinase"/>
    <property type="match status" value="1"/>
</dbReference>
<dbReference type="Gene3D" id="3.30.450.20">
    <property type="entry name" value="PAS domain"/>
    <property type="match status" value="1"/>
</dbReference>
<dbReference type="CDD" id="cd00075">
    <property type="entry name" value="HATPase"/>
    <property type="match status" value="1"/>
</dbReference>
<dbReference type="PANTHER" id="PTHR43047">
    <property type="entry name" value="TWO-COMPONENT HISTIDINE PROTEIN KINASE"/>
    <property type="match status" value="1"/>
</dbReference>
<dbReference type="GO" id="GO:0005886">
    <property type="term" value="C:plasma membrane"/>
    <property type="evidence" value="ECO:0007669"/>
    <property type="project" value="UniProtKB-ARBA"/>
</dbReference>
<keyword evidence="3" id="KW-0597">Phosphoprotein</keyword>
<dbReference type="Pfam" id="PF02518">
    <property type="entry name" value="HATPase_c"/>
    <property type="match status" value="1"/>
</dbReference>
<evidence type="ECO:0000256" key="3">
    <source>
        <dbReference type="ARBA" id="ARBA00022553"/>
    </source>
</evidence>
<dbReference type="KEGG" id="sva:SVA_3664"/>
<dbReference type="PROSITE" id="PS50112">
    <property type="entry name" value="PAS"/>
    <property type="match status" value="1"/>
</dbReference>
<evidence type="ECO:0000256" key="6">
    <source>
        <dbReference type="ARBA" id="ARBA00023012"/>
    </source>
</evidence>
<dbReference type="Pfam" id="PF00512">
    <property type="entry name" value="HisKA"/>
    <property type="match status" value="1"/>
</dbReference>
<evidence type="ECO:0000259" key="9">
    <source>
        <dbReference type="PROSITE" id="PS50109"/>
    </source>
</evidence>
<evidence type="ECO:0000256" key="2">
    <source>
        <dbReference type="ARBA" id="ARBA00012438"/>
    </source>
</evidence>
<dbReference type="Pfam" id="PF13426">
    <property type="entry name" value="PAS_9"/>
    <property type="match status" value="1"/>
</dbReference>
<evidence type="ECO:0000256" key="5">
    <source>
        <dbReference type="ARBA" id="ARBA00022777"/>
    </source>
</evidence>
<dbReference type="PRINTS" id="PR00344">
    <property type="entry name" value="BCTRLSENSOR"/>
</dbReference>
<dbReference type="Proteomes" id="UP000218899">
    <property type="component" value="Chromosome"/>
</dbReference>
<evidence type="ECO:0000256" key="8">
    <source>
        <dbReference type="SAM" id="Phobius"/>
    </source>
</evidence>
<dbReference type="CDD" id="cd00130">
    <property type="entry name" value="PAS"/>
    <property type="match status" value="1"/>
</dbReference>
<keyword evidence="5 12" id="KW-0418">Kinase</keyword>
<feature type="transmembrane region" description="Helical" evidence="8">
    <location>
        <begin position="172"/>
        <end position="190"/>
    </location>
</feature>
<dbReference type="GO" id="GO:0009927">
    <property type="term" value="F:histidine phosphotransfer kinase activity"/>
    <property type="evidence" value="ECO:0007669"/>
    <property type="project" value="TreeGrafter"/>
</dbReference>
<dbReference type="InterPro" id="IPR000014">
    <property type="entry name" value="PAS"/>
</dbReference>
<dbReference type="SUPFAM" id="SSF55874">
    <property type="entry name" value="ATPase domain of HSP90 chaperone/DNA topoisomerase II/histidine kinase"/>
    <property type="match status" value="1"/>
</dbReference>
<dbReference type="PANTHER" id="PTHR43047:SF72">
    <property type="entry name" value="OSMOSENSING HISTIDINE PROTEIN KINASE SLN1"/>
    <property type="match status" value="1"/>
</dbReference>
<dbReference type="EMBL" id="AP014936">
    <property type="protein sequence ID" value="BAU50200.1"/>
    <property type="molecule type" value="Genomic_DNA"/>
</dbReference>
<dbReference type="AlphaFoldDB" id="A0A1C7AFP9"/>
<dbReference type="PROSITE" id="PS50113">
    <property type="entry name" value="PAC"/>
    <property type="match status" value="1"/>
</dbReference>
<feature type="domain" description="Histidine kinase" evidence="9">
    <location>
        <begin position="361"/>
        <end position="580"/>
    </location>
</feature>
<dbReference type="GO" id="GO:0000155">
    <property type="term" value="F:phosphorelay sensor kinase activity"/>
    <property type="evidence" value="ECO:0007669"/>
    <property type="project" value="InterPro"/>
</dbReference>
<reference evidence="12 13" key="1">
    <citation type="submission" date="2015-08" db="EMBL/GenBank/DDBJ databases">
        <title>Complete genome sequence of Sulfurifustis variabilis.</title>
        <authorList>
            <person name="Miura A."/>
            <person name="Kojima H."/>
            <person name="Fukui M."/>
        </authorList>
    </citation>
    <scope>NUCLEOTIDE SEQUENCE [LARGE SCALE GENOMIC DNA]</scope>
    <source>
        <strain evidence="13">skN76</strain>
    </source>
</reference>
<feature type="domain" description="PAS" evidence="10">
    <location>
        <begin position="233"/>
        <end position="277"/>
    </location>
</feature>
<name>A0A1C7AFP9_9GAMM</name>
<dbReference type="NCBIfam" id="TIGR00229">
    <property type="entry name" value="sensory_box"/>
    <property type="match status" value="1"/>
</dbReference>
<dbReference type="Gene3D" id="3.30.565.10">
    <property type="entry name" value="Histidine kinase-like ATPase, C-terminal domain"/>
    <property type="match status" value="1"/>
</dbReference>
<dbReference type="PROSITE" id="PS50109">
    <property type="entry name" value="HIS_KIN"/>
    <property type="match status" value="1"/>
</dbReference>
<evidence type="ECO:0000313" key="13">
    <source>
        <dbReference type="Proteomes" id="UP000218899"/>
    </source>
</evidence>
<accession>A0A1C7AFP9</accession>
<dbReference type="InterPro" id="IPR036890">
    <property type="entry name" value="HATPase_C_sf"/>
</dbReference>
<dbReference type="FunFam" id="3.30.565.10:FF:000006">
    <property type="entry name" value="Sensor histidine kinase WalK"/>
    <property type="match status" value="1"/>
</dbReference>
<dbReference type="SMART" id="SM00091">
    <property type="entry name" value="PAS"/>
    <property type="match status" value="1"/>
</dbReference>
<evidence type="ECO:0000313" key="12">
    <source>
        <dbReference type="EMBL" id="BAU50200.1"/>
    </source>
</evidence>
<keyword evidence="8" id="KW-0812">Transmembrane</keyword>
<keyword evidence="8" id="KW-1133">Transmembrane helix</keyword>
<dbReference type="InterPro" id="IPR003661">
    <property type="entry name" value="HisK_dim/P_dom"/>
</dbReference>
<protein>
    <recommendedName>
        <fullName evidence="2">histidine kinase</fullName>
        <ecNumber evidence="2">2.7.13.3</ecNumber>
    </recommendedName>
</protein>
<proteinExistence type="predicted"/>
<keyword evidence="7 8" id="KW-0472">Membrane</keyword>
<comment type="catalytic activity">
    <reaction evidence="1">
        <text>ATP + protein L-histidine = ADP + protein N-phospho-L-histidine.</text>
        <dbReference type="EC" id="2.7.13.3"/>
    </reaction>
</comment>
<dbReference type="SMART" id="SM00388">
    <property type="entry name" value="HisKA"/>
    <property type="match status" value="1"/>
</dbReference>
<dbReference type="SUPFAM" id="SSF47384">
    <property type="entry name" value="Homodimeric domain of signal transducing histidine kinase"/>
    <property type="match status" value="1"/>
</dbReference>
<dbReference type="CDD" id="cd00082">
    <property type="entry name" value="HisKA"/>
    <property type="match status" value="1"/>
</dbReference>
<sequence length="582" mass="62857">MDAASASATPEHRLRPDLPLIVLVAALLFAGSSAHTWYSARTAAEVATGAIEDRALRQADELAHAARSLATDERAAGLDMLLDTATAGDRGARRVLLLDRDARVVADAGADARATPAASLVPPSAPGLHVARTGNRLVVWRSLGEPAGSWLRLEYAMDGVWELHARVARASLLLGLASTALGVLVLMAYLKRTWPAGRDRAGQGRSLEIESLGQALREVSSKVREQEAVLTAVTKRLEAVLQHVIDGIITLDEHGRVESANLAAAHVFQYAPEELVGLPFDRLVPDFPLAHQDERDADPAPPLASGLRLEVSALRKDGSAFPLTLGLTEMRLDGRRLLVGTVRDITEQKRLDRMKTDFIAAVSHELRTPLTAIHGSLELLAGGEVEGISGKGRELAHIAYKNSGRLTRLVNDILDFEAMEAGTMRFEVSVVELMPIVHEAIEVSRPQARQKQVELALTAAATGARVMVDPERLQRAIANLLANAIRLSPPSDRVEIAVTPVEGRLRIAVSDRGPGIPEEYRPHLFEKFVQIDGADFRYKAGAGLGLAIVRTIVERLGGTVDYTSEPDVRTTFVIELPEVARA</sequence>
<dbReference type="Gene3D" id="1.10.287.130">
    <property type="match status" value="1"/>
</dbReference>
<evidence type="ECO:0000256" key="1">
    <source>
        <dbReference type="ARBA" id="ARBA00000085"/>
    </source>
</evidence>
<organism evidence="12 13">
    <name type="scientific">Sulfurifustis variabilis</name>
    <dbReference type="NCBI Taxonomy" id="1675686"/>
    <lineage>
        <taxon>Bacteria</taxon>
        <taxon>Pseudomonadati</taxon>
        <taxon>Pseudomonadota</taxon>
        <taxon>Gammaproteobacteria</taxon>
        <taxon>Acidiferrobacterales</taxon>
        <taxon>Acidiferrobacteraceae</taxon>
        <taxon>Sulfurifustis</taxon>
    </lineage>
</organism>
<dbReference type="InterPro" id="IPR005467">
    <property type="entry name" value="His_kinase_dom"/>
</dbReference>
<keyword evidence="4" id="KW-0808">Transferase</keyword>
<dbReference type="InterPro" id="IPR004358">
    <property type="entry name" value="Sig_transdc_His_kin-like_C"/>
</dbReference>
<evidence type="ECO:0000256" key="7">
    <source>
        <dbReference type="ARBA" id="ARBA00023136"/>
    </source>
</evidence>
<dbReference type="SMART" id="SM00387">
    <property type="entry name" value="HATPase_c"/>
    <property type="match status" value="1"/>
</dbReference>
<keyword evidence="13" id="KW-1185">Reference proteome</keyword>
<dbReference type="EC" id="2.7.13.3" evidence="2"/>
<dbReference type="InterPro" id="IPR035965">
    <property type="entry name" value="PAS-like_dom_sf"/>
</dbReference>
<dbReference type="InterPro" id="IPR036097">
    <property type="entry name" value="HisK_dim/P_sf"/>
</dbReference>